<evidence type="ECO:0000259" key="5">
    <source>
        <dbReference type="PROSITE" id="PS50893"/>
    </source>
</evidence>
<reference evidence="7" key="1">
    <citation type="submission" date="2017-09" db="EMBL/GenBank/DDBJ databases">
        <title>Depth-based differentiation of microbial function through sediment-hosted aquifers and enrichment of novel symbionts in the deep terrestrial subsurface.</title>
        <authorList>
            <person name="Probst A.J."/>
            <person name="Ladd B."/>
            <person name="Jarett J.K."/>
            <person name="Geller-Mcgrath D.E."/>
            <person name="Sieber C.M.K."/>
            <person name="Emerson J.B."/>
            <person name="Anantharaman K."/>
            <person name="Thomas B.C."/>
            <person name="Malmstrom R."/>
            <person name="Stieglmeier M."/>
            <person name="Klingl A."/>
            <person name="Woyke T."/>
            <person name="Ryan C.M."/>
            <person name="Banfield J.F."/>
        </authorList>
    </citation>
    <scope>NUCLEOTIDE SEQUENCE [LARGE SCALE GENOMIC DNA]</scope>
</reference>
<dbReference type="InterPro" id="IPR003593">
    <property type="entry name" value="AAA+_ATPase"/>
</dbReference>
<feature type="domain" description="ABC transporter" evidence="5">
    <location>
        <begin position="7"/>
        <end position="235"/>
    </location>
</feature>
<dbReference type="SUPFAM" id="SSF52540">
    <property type="entry name" value="P-loop containing nucleoside triphosphate hydrolases"/>
    <property type="match status" value="1"/>
</dbReference>
<dbReference type="PROSITE" id="PS00211">
    <property type="entry name" value="ABC_TRANSPORTER_1"/>
    <property type="match status" value="1"/>
</dbReference>
<dbReference type="Proteomes" id="UP000230956">
    <property type="component" value="Unassembled WGS sequence"/>
</dbReference>
<keyword evidence="4 6" id="KW-0067">ATP-binding</keyword>
<name>A0A2M7T7E8_9ACTN</name>
<organism evidence="6 7">
    <name type="scientific">Candidatus Aquicultor secundus</name>
    <dbReference type="NCBI Taxonomy" id="1973895"/>
    <lineage>
        <taxon>Bacteria</taxon>
        <taxon>Bacillati</taxon>
        <taxon>Actinomycetota</taxon>
        <taxon>Candidatus Aquicultoria</taxon>
        <taxon>Candidatus Aquicultorales</taxon>
        <taxon>Candidatus Aquicultoraceae</taxon>
        <taxon>Candidatus Aquicultor</taxon>
    </lineage>
</organism>
<comment type="caution">
    <text evidence="6">The sequence shown here is derived from an EMBL/GenBank/DDBJ whole genome shotgun (WGS) entry which is preliminary data.</text>
</comment>
<keyword evidence="3" id="KW-0547">Nucleotide-binding</keyword>
<dbReference type="SMART" id="SM00382">
    <property type="entry name" value="AAA"/>
    <property type="match status" value="1"/>
</dbReference>
<proteinExistence type="inferred from homology"/>
<dbReference type="EMBL" id="PFNG01000158">
    <property type="protein sequence ID" value="PIZ38166.1"/>
    <property type="molecule type" value="Genomic_DNA"/>
</dbReference>
<comment type="similarity">
    <text evidence="1">Belongs to the ABC transporter superfamily.</text>
</comment>
<evidence type="ECO:0000256" key="1">
    <source>
        <dbReference type="ARBA" id="ARBA00005417"/>
    </source>
</evidence>
<dbReference type="PROSITE" id="PS50893">
    <property type="entry name" value="ABC_TRANSPORTER_2"/>
    <property type="match status" value="1"/>
</dbReference>
<dbReference type="InterPro" id="IPR017871">
    <property type="entry name" value="ABC_transporter-like_CS"/>
</dbReference>
<dbReference type="InterPro" id="IPR027417">
    <property type="entry name" value="P-loop_NTPase"/>
</dbReference>
<dbReference type="CDD" id="cd03230">
    <property type="entry name" value="ABC_DR_subfamily_A"/>
    <property type="match status" value="1"/>
</dbReference>
<dbReference type="GO" id="GO:0005524">
    <property type="term" value="F:ATP binding"/>
    <property type="evidence" value="ECO:0007669"/>
    <property type="project" value="UniProtKB-KW"/>
</dbReference>
<dbReference type="PANTHER" id="PTHR43335">
    <property type="entry name" value="ABC TRANSPORTER, ATP-BINDING PROTEIN"/>
    <property type="match status" value="1"/>
</dbReference>
<accession>A0A2M7T7E8</accession>
<gene>
    <name evidence="6" type="ORF">COY37_06675</name>
</gene>
<dbReference type="GO" id="GO:0016887">
    <property type="term" value="F:ATP hydrolysis activity"/>
    <property type="evidence" value="ECO:0007669"/>
    <property type="project" value="InterPro"/>
</dbReference>
<evidence type="ECO:0000256" key="2">
    <source>
        <dbReference type="ARBA" id="ARBA00022448"/>
    </source>
</evidence>
<dbReference type="Pfam" id="PF00005">
    <property type="entry name" value="ABC_tran"/>
    <property type="match status" value="1"/>
</dbReference>
<evidence type="ECO:0000313" key="7">
    <source>
        <dbReference type="Proteomes" id="UP000230956"/>
    </source>
</evidence>
<keyword evidence="2" id="KW-0813">Transport</keyword>
<dbReference type="RefSeq" id="WP_286984590.1">
    <property type="nucleotide sequence ID" value="NZ_PEXG01000143.1"/>
</dbReference>
<sequence>MAINAVIETKDLTKLYGEKVGCEKICLTVDEGQIFGFLGPNGAGKSTFVKMLIGLIKPTSGSARLLGSPLGDVFIRRRIGFLPENFRYQDWLTGRELLRYHAALALVPRDRHKARIDEMLRLVKIKGAADSKIRTYSKGMQQRIGIAAALVSDPDLLFLDEPTSALDPIGRMEVREIISSLKERGKAVFLNSHLLSEIEMVCDKVAIIKNGRIVESGTLDNLLKGKVEVEITAGNINGFFGSDFVRFGRVLMSKGDTVLVELKNEEMIPELASQIVAGGGKLYNLSRKKRTLEELFMGVVRDGDA</sequence>
<dbReference type="Gene3D" id="3.40.50.300">
    <property type="entry name" value="P-loop containing nucleotide triphosphate hydrolases"/>
    <property type="match status" value="1"/>
</dbReference>
<protein>
    <submittedName>
        <fullName evidence="6">Multidrug ABC transporter ATP-binding protein</fullName>
    </submittedName>
</protein>
<evidence type="ECO:0000313" key="6">
    <source>
        <dbReference type="EMBL" id="PIZ38166.1"/>
    </source>
</evidence>
<dbReference type="InterPro" id="IPR003439">
    <property type="entry name" value="ABC_transporter-like_ATP-bd"/>
</dbReference>
<evidence type="ECO:0000256" key="3">
    <source>
        <dbReference type="ARBA" id="ARBA00022741"/>
    </source>
</evidence>
<evidence type="ECO:0000256" key="4">
    <source>
        <dbReference type="ARBA" id="ARBA00022840"/>
    </source>
</evidence>
<dbReference type="AlphaFoldDB" id="A0A2M7T7E8"/>
<dbReference type="PANTHER" id="PTHR43335:SF4">
    <property type="entry name" value="ABC TRANSPORTER, ATP-BINDING PROTEIN"/>
    <property type="match status" value="1"/>
</dbReference>